<dbReference type="InterPro" id="IPR006140">
    <property type="entry name" value="D-isomer_DH_NAD-bd"/>
</dbReference>
<dbReference type="InterPro" id="IPR036291">
    <property type="entry name" value="NAD(P)-bd_dom_sf"/>
</dbReference>
<evidence type="ECO:0000256" key="1">
    <source>
        <dbReference type="ARBA" id="ARBA00023002"/>
    </source>
</evidence>
<evidence type="ECO:0000259" key="10">
    <source>
        <dbReference type="Pfam" id="PF00389"/>
    </source>
</evidence>
<evidence type="ECO:0000313" key="13">
    <source>
        <dbReference type="Proteomes" id="UP000285120"/>
    </source>
</evidence>
<evidence type="ECO:0000256" key="9">
    <source>
        <dbReference type="RuleBase" id="RU003719"/>
    </source>
</evidence>
<keyword evidence="1 9" id="KW-0560">Oxidoreductase</keyword>
<comment type="similarity">
    <text evidence="5">Belongs to the D-isomer specific 2-hydroxyacid dehydrogenase family. GhrB subfamily.</text>
</comment>
<dbReference type="Proteomes" id="UP000285120">
    <property type="component" value="Unassembled WGS sequence"/>
</dbReference>
<dbReference type="Pfam" id="PF02826">
    <property type="entry name" value="2-Hacid_dh_C"/>
    <property type="match status" value="1"/>
</dbReference>
<dbReference type="SUPFAM" id="SSF51735">
    <property type="entry name" value="NAD(P)-binding Rossmann-fold domains"/>
    <property type="match status" value="1"/>
</dbReference>
<accession>A0A419V024</accession>
<comment type="catalytic activity">
    <reaction evidence="4">
        <text>glycolate + NADP(+) = glyoxylate + NADPH + H(+)</text>
        <dbReference type="Rhea" id="RHEA:10992"/>
        <dbReference type="ChEBI" id="CHEBI:15378"/>
        <dbReference type="ChEBI" id="CHEBI:29805"/>
        <dbReference type="ChEBI" id="CHEBI:36655"/>
        <dbReference type="ChEBI" id="CHEBI:57783"/>
        <dbReference type="ChEBI" id="CHEBI:58349"/>
        <dbReference type="EC" id="1.1.1.79"/>
    </reaction>
</comment>
<dbReference type="FunFam" id="3.40.50.720:FF:000026">
    <property type="entry name" value="Glyoxylate/hydroxypyruvate reductase B"/>
    <property type="match status" value="1"/>
</dbReference>
<evidence type="ECO:0000313" key="12">
    <source>
        <dbReference type="EMBL" id="RKD71278.1"/>
    </source>
</evidence>
<dbReference type="Pfam" id="PF00389">
    <property type="entry name" value="2-Hacid_dh"/>
    <property type="match status" value="1"/>
</dbReference>
<evidence type="ECO:0000256" key="8">
    <source>
        <dbReference type="ARBA" id="ARBA00073362"/>
    </source>
</evidence>
<dbReference type="GO" id="GO:0005829">
    <property type="term" value="C:cytosol"/>
    <property type="evidence" value="ECO:0007669"/>
    <property type="project" value="TreeGrafter"/>
</dbReference>
<dbReference type="GO" id="GO:0051287">
    <property type="term" value="F:NAD binding"/>
    <property type="evidence" value="ECO:0007669"/>
    <property type="project" value="InterPro"/>
</dbReference>
<evidence type="ECO:0000256" key="6">
    <source>
        <dbReference type="ARBA" id="ARBA00066661"/>
    </source>
</evidence>
<dbReference type="Gene3D" id="3.40.50.720">
    <property type="entry name" value="NAD(P)-binding Rossmann-like Domain"/>
    <property type="match status" value="2"/>
</dbReference>
<dbReference type="GO" id="GO:0016618">
    <property type="term" value="F:hydroxypyruvate reductase [NAD(P)H] activity"/>
    <property type="evidence" value="ECO:0007669"/>
    <property type="project" value="UniProtKB-EC"/>
</dbReference>
<dbReference type="PANTHER" id="PTHR10996">
    <property type="entry name" value="2-HYDROXYACID DEHYDROGENASE-RELATED"/>
    <property type="match status" value="1"/>
</dbReference>
<dbReference type="OrthoDB" id="9805416at2"/>
<dbReference type="InterPro" id="IPR029752">
    <property type="entry name" value="D-isomer_DH_CS1"/>
</dbReference>
<sequence>MPTIVAYTKPPERVLAFLEQHAEVKIRPAHQDEEAFLQALPEADGLIGAGYPVNEKLLEMAPRLKVVSNVSTGYDNLDMKALTARGITATNTPYVLIDTVADTIMGMMLAAARRIPQADRGVKEGRWKDKRDESFFGVNVHHKTLGIIGMGKIGEEVARRASAGFHMDVLYHNRSEKQNVEAVYAGLDELLEASDFVLLMTPLTAETKHFIRREHFRKMKKTAVFLNAARGAVVKETDLIEALETKEILAAGIDVYEQEPVDPGNPLLALDSAVTLPHIGSATAETREAMYQDAAEQCAAALAGKVPEHKIEG</sequence>
<name>A0A419V024_9BACL</name>
<feature type="domain" description="D-isomer specific 2-hydroxyacid dehydrogenase catalytic" evidence="10">
    <location>
        <begin position="9"/>
        <end position="311"/>
    </location>
</feature>
<dbReference type="EC" id="1.1.1.79" evidence="6"/>
<comment type="catalytic activity">
    <reaction evidence="3">
        <text>(R)-glycerate + NADP(+) = 3-hydroxypyruvate + NADPH + H(+)</text>
        <dbReference type="Rhea" id="RHEA:18657"/>
        <dbReference type="ChEBI" id="CHEBI:15378"/>
        <dbReference type="ChEBI" id="CHEBI:16659"/>
        <dbReference type="ChEBI" id="CHEBI:17180"/>
        <dbReference type="ChEBI" id="CHEBI:57783"/>
        <dbReference type="ChEBI" id="CHEBI:58349"/>
        <dbReference type="EC" id="1.1.1.81"/>
    </reaction>
</comment>
<dbReference type="InterPro" id="IPR006139">
    <property type="entry name" value="D-isomer_2_OHA_DH_cat_dom"/>
</dbReference>
<dbReference type="RefSeq" id="WP_120193823.1">
    <property type="nucleotide sequence ID" value="NZ_RAPK01000010.1"/>
</dbReference>
<evidence type="ECO:0000259" key="11">
    <source>
        <dbReference type="Pfam" id="PF02826"/>
    </source>
</evidence>
<evidence type="ECO:0000256" key="5">
    <source>
        <dbReference type="ARBA" id="ARBA00061278"/>
    </source>
</evidence>
<organism evidence="12 13">
    <name type="scientific">Sinobaca qinghaiensis</name>
    <dbReference type="NCBI Taxonomy" id="342944"/>
    <lineage>
        <taxon>Bacteria</taxon>
        <taxon>Bacillati</taxon>
        <taxon>Bacillota</taxon>
        <taxon>Bacilli</taxon>
        <taxon>Bacillales</taxon>
        <taxon>Sporolactobacillaceae</taxon>
        <taxon>Sinobaca</taxon>
    </lineage>
</organism>
<evidence type="ECO:0000256" key="7">
    <source>
        <dbReference type="ARBA" id="ARBA00066674"/>
    </source>
</evidence>
<keyword evidence="13" id="KW-1185">Reference proteome</keyword>
<evidence type="ECO:0000256" key="3">
    <source>
        <dbReference type="ARBA" id="ARBA00052239"/>
    </source>
</evidence>
<proteinExistence type="inferred from homology"/>
<comment type="caution">
    <text evidence="12">The sequence shown here is derived from an EMBL/GenBank/DDBJ whole genome shotgun (WGS) entry which is preliminary data.</text>
</comment>
<feature type="domain" description="D-isomer specific 2-hydroxyacid dehydrogenase NAD-binding" evidence="11">
    <location>
        <begin position="105"/>
        <end position="280"/>
    </location>
</feature>
<dbReference type="EC" id="1.1.1.81" evidence="7"/>
<evidence type="ECO:0000256" key="4">
    <source>
        <dbReference type="ARBA" id="ARBA00052769"/>
    </source>
</evidence>
<reference evidence="12 13" key="1">
    <citation type="submission" date="2018-09" db="EMBL/GenBank/DDBJ databases">
        <title>Genomic Encyclopedia of Archaeal and Bacterial Type Strains, Phase II (KMG-II): from individual species to whole genera.</title>
        <authorList>
            <person name="Goeker M."/>
        </authorList>
    </citation>
    <scope>NUCLEOTIDE SEQUENCE [LARGE SCALE GENOMIC DNA]</scope>
    <source>
        <strain evidence="12 13">DSM 17008</strain>
    </source>
</reference>
<dbReference type="AlphaFoldDB" id="A0A419V024"/>
<gene>
    <name evidence="12" type="ORF">ATL39_2674</name>
</gene>
<dbReference type="GO" id="GO:0030267">
    <property type="term" value="F:glyoxylate reductase (NADPH) activity"/>
    <property type="evidence" value="ECO:0007669"/>
    <property type="project" value="UniProtKB-EC"/>
</dbReference>
<evidence type="ECO:0000256" key="2">
    <source>
        <dbReference type="ARBA" id="ARBA00051801"/>
    </source>
</evidence>
<dbReference type="EMBL" id="RAPK01000010">
    <property type="protein sequence ID" value="RKD71278.1"/>
    <property type="molecule type" value="Genomic_DNA"/>
</dbReference>
<dbReference type="InterPro" id="IPR050223">
    <property type="entry name" value="D-isomer_2-hydroxyacid_DH"/>
</dbReference>
<dbReference type="SUPFAM" id="SSF52283">
    <property type="entry name" value="Formate/glycerate dehydrogenase catalytic domain-like"/>
    <property type="match status" value="1"/>
</dbReference>
<dbReference type="PANTHER" id="PTHR10996:SF283">
    <property type="entry name" value="GLYOXYLATE_HYDROXYPYRUVATE REDUCTASE B"/>
    <property type="match status" value="1"/>
</dbReference>
<comment type="catalytic activity">
    <reaction evidence="2">
        <text>(R)-glycerate + NAD(+) = 3-hydroxypyruvate + NADH + H(+)</text>
        <dbReference type="Rhea" id="RHEA:17905"/>
        <dbReference type="ChEBI" id="CHEBI:15378"/>
        <dbReference type="ChEBI" id="CHEBI:16659"/>
        <dbReference type="ChEBI" id="CHEBI:17180"/>
        <dbReference type="ChEBI" id="CHEBI:57540"/>
        <dbReference type="ChEBI" id="CHEBI:57945"/>
        <dbReference type="EC" id="1.1.1.81"/>
    </reaction>
</comment>
<dbReference type="PROSITE" id="PS00065">
    <property type="entry name" value="D_2_HYDROXYACID_DH_1"/>
    <property type="match status" value="1"/>
</dbReference>
<protein>
    <recommendedName>
        <fullName evidence="8">Glyoxylate/hydroxypyruvate reductase B</fullName>
        <ecNumber evidence="6">1.1.1.79</ecNumber>
        <ecNumber evidence="7">1.1.1.81</ecNumber>
    </recommendedName>
</protein>
<dbReference type="CDD" id="cd05301">
    <property type="entry name" value="GDH"/>
    <property type="match status" value="1"/>
</dbReference>